<protein>
    <recommendedName>
        <fullName evidence="4">Peptidase M13 C-terminal domain-containing protein</fullName>
    </recommendedName>
</protein>
<name>A0A8S3AYQ6_9BILA</name>
<evidence type="ECO:0000313" key="2">
    <source>
        <dbReference type="EMBL" id="CAF4777049.1"/>
    </source>
</evidence>
<dbReference type="Proteomes" id="UP000681967">
    <property type="component" value="Unassembled WGS sequence"/>
</dbReference>
<accession>A0A8S3AYQ6</accession>
<dbReference type="EMBL" id="CAJOBH010099460">
    <property type="protein sequence ID" value="CAF4605822.1"/>
    <property type="molecule type" value="Genomic_DNA"/>
</dbReference>
<dbReference type="Proteomes" id="UP000681720">
    <property type="component" value="Unassembled WGS sequence"/>
</dbReference>
<dbReference type="GO" id="GO:0006508">
    <property type="term" value="P:proteolysis"/>
    <property type="evidence" value="ECO:0007669"/>
    <property type="project" value="InterPro"/>
</dbReference>
<proteinExistence type="predicted"/>
<dbReference type="SUPFAM" id="SSF55486">
    <property type="entry name" value="Metalloproteases ('zincins'), catalytic domain"/>
    <property type="match status" value="1"/>
</dbReference>
<dbReference type="Gene3D" id="3.40.390.10">
    <property type="entry name" value="Collagenase (Catalytic Domain)"/>
    <property type="match status" value="1"/>
</dbReference>
<evidence type="ECO:0000313" key="3">
    <source>
        <dbReference type="Proteomes" id="UP000681720"/>
    </source>
</evidence>
<dbReference type="EMBL" id="CAJOBJ010144279">
    <property type="protein sequence ID" value="CAF4777049.1"/>
    <property type="molecule type" value="Genomic_DNA"/>
</dbReference>
<dbReference type="PROSITE" id="PS51885">
    <property type="entry name" value="NEPRILYSIN"/>
    <property type="match status" value="1"/>
</dbReference>
<feature type="non-terminal residue" evidence="2">
    <location>
        <position position="81"/>
    </location>
</feature>
<reference evidence="2" key="1">
    <citation type="submission" date="2021-02" db="EMBL/GenBank/DDBJ databases">
        <authorList>
            <person name="Nowell W R."/>
        </authorList>
    </citation>
    <scope>NUCLEOTIDE SEQUENCE</scope>
</reference>
<organism evidence="2 3">
    <name type="scientific">Rotaria magnacalcarata</name>
    <dbReference type="NCBI Taxonomy" id="392030"/>
    <lineage>
        <taxon>Eukaryota</taxon>
        <taxon>Metazoa</taxon>
        <taxon>Spiralia</taxon>
        <taxon>Gnathifera</taxon>
        <taxon>Rotifera</taxon>
        <taxon>Eurotatoria</taxon>
        <taxon>Bdelloidea</taxon>
        <taxon>Philodinida</taxon>
        <taxon>Philodinidae</taxon>
        <taxon>Rotaria</taxon>
    </lineage>
</organism>
<dbReference type="InterPro" id="IPR024079">
    <property type="entry name" value="MetalloPept_cat_dom_sf"/>
</dbReference>
<evidence type="ECO:0000313" key="1">
    <source>
        <dbReference type="EMBL" id="CAF4605822.1"/>
    </source>
</evidence>
<comment type="caution">
    <text evidence="2">The sequence shown here is derived from an EMBL/GenBank/DDBJ whole genome shotgun (WGS) entry which is preliminary data.</text>
</comment>
<dbReference type="AlphaFoldDB" id="A0A8S3AYQ6"/>
<feature type="non-terminal residue" evidence="2">
    <location>
        <position position="1"/>
    </location>
</feature>
<dbReference type="GO" id="GO:0004222">
    <property type="term" value="F:metalloendopeptidase activity"/>
    <property type="evidence" value="ECO:0007669"/>
    <property type="project" value="InterPro"/>
</dbReference>
<evidence type="ECO:0008006" key="4">
    <source>
        <dbReference type="Google" id="ProtNLM"/>
    </source>
</evidence>
<gene>
    <name evidence="1" type="ORF">BYL167_LOCUS40331</name>
    <name evidence="2" type="ORF">GIL414_LOCUS46181</name>
</gene>
<sequence length="81" mass="9165">YEVNDVLVEIQLTGEPFSPTTLRHIGALRIAYGALMKNNDMKSLKMPGTNLTSEQTFFLAYAQTQCYQRQPISQLLRTQLG</sequence>
<dbReference type="InterPro" id="IPR000718">
    <property type="entry name" value="Peptidase_M13"/>
</dbReference>